<evidence type="ECO:0000313" key="3">
    <source>
        <dbReference type="Proteomes" id="UP000805418"/>
    </source>
</evidence>
<feature type="region of interest" description="Disordered" evidence="1">
    <location>
        <begin position="283"/>
        <end position="314"/>
    </location>
</feature>
<evidence type="ECO:0000256" key="1">
    <source>
        <dbReference type="SAM" id="MobiDB-lite"/>
    </source>
</evidence>
<organism evidence="2 3">
    <name type="scientific">Canis lupus familiaris</name>
    <name type="common">Dog</name>
    <name type="synonym">Canis familiaris</name>
    <dbReference type="NCBI Taxonomy" id="9615"/>
    <lineage>
        <taxon>Eukaryota</taxon>
        <taxon>Metazoa</taxon>
        <taxon>Chordata</taxon>
        <taxon>Craniata</taxon>
        <taxon>Vertebrata</taxon>
        <taxon>Euteleostomi</taxon>
        <taxon>Mammalia</taxon>
        <taxon>Eutheria</taxon>
        <taxon>Laurasiatheria</taxon>
        <taxon>Carnivora</taxon>
        <taxon>Caniformia</taxon>
        <taxon>Canidae</taxon>
        <taxon>Canis</taxon>
    </lineage>
</organism>
<gene>
    <name evidence="2" type="primary">C8orf74</name>
</gene>
<feature type="compositionally biased region" description="Basic residues" evidence="1">
    <location>
        <begin position="301"/>
        <end position="314"/>
    </location>
</feature>
<dbReference type="Pfam" id="PF14769">
    <property type="entry name" value="CLAMP"/>
    <property type="match status" value="1"/>
</dbReference>
<dbReference type="GeneTree" id="ENSGT00940000154323"/>
<dbReference type="Ensembl" id="ENSCAFT00845035351.1">
    <property type="protein sequence ID" value="ENSCAFP00845027671.1"/>
    <property type="gene ID" value="ENSCAFG00845020047.1"/>
</dbReference>
<proteinExistence type="predicted"/>
<keyword evidence="3" id="KW-1185">Reference proteome</keyword>
<name>A0A8I3PIN9_CANLF</name>
<protein>
    <submittedName>
        <fullName evidence="2">Chromosome 8 open reading frame 74</fullName>
    </submittedName>
</protein>
<reference evidence="2" key="2">
    <citation type="submission" date="2025-08" db="UniProtKB">
        <authorList>
            <consortium name="Ensembl"/>
        </authorList>
    </citation>
    <scope>IDENTIFICATION</scope>
    <source>
        <strain evidence="2">Boxer</strain>
    </source>
</reference>
<dbReference type="PANTHER" id="PTHR28457:SF2">
    <property type="entry name" value="SIMILAR TO 4930578I06RIK PROTEIN"/>
    <property type="match status" value="1"/>
</dbReference>
<dbReference type="OrthoDB" id="6103133at2759"/>
<dbReference type="AlphaFoldDB" id="A0A8I3PIN9"/>
<feature type="region of interest" description="Disordered" evidence="1">
    <location>
        <begin position="1"/>
        <end position="27"/>
    </location>
</feature>
<dbReference type="InterPro" id="IPR032727">
    <property type="entry name" value="CLAMP"/>
</dbReference>
<reference evidence="2" key="3">
    <citation type="submission" date="2025-09" db="UniProtKB">
        <authorList>
            <consortium name="Ensembl"/>
        </authorList>
    </citation>
    <scope>IDENTIFICATION</scope>
    <source>
        <strain evidence="2">Boxer</strain>
    </source>
</reference>
<accession>A0A8I3PIN9</accession>
<evidence type="ECO:0000313" key="2">
    <source>
        <dbReference type="Ensembl" id="ENSCAFP00845027671.1"/>
    </source>
</evidence>
<dbReference type="PANTHER" id="PTHR28457">
    <property type="entry name" value="COILED-COIL DOMAIN-CONTAINING PROTEIN 189"/>
    <property type="match status" value="1"/>
</dbReference>
<dbReference type="Proteomes" id="UP000805418">
    <property type="component" value="Chromosome 25"/>
</dbReference>
<reference evidence="2" key="1">
    <citation type="submission" date="2020-03" db="EMBL/GenBank/DDBJ databases">
        <title>Long-read based genome assembly of a Labrador retriever dog.</title>
        <authorList>
            <person name="Eory L."/>
            <person name="Zhang W."/>
            <person name="Schoenebeck J."/>
        </authorList>
    </citation>
    <scope>NUCLEOTIDE SEQUENCE [LARGE SCALE GENOMIC DNA]</scope>
    <source>
        <strain evidence="2">Labrador retriever</strain>
    </source>
</reference>
<sequence>GLGPGPPPGSSSAINSPTGVPPAKASSYPREATLPFLKPKGREHLRRLLNWEEFDEVRDSRRSILLDTLYESIIFAVGKGFPWVEVAEVVKFTEELLKETKGCSITEAVTILGNKLRDYQGQFNTTHLLALCDYFHNTFIRHYKLYQYVLGQDQEVNLTVTHLEVCAPPQPLPLAEGMDRDIWQLEQQVAELSTAEVQKRTNMLLLKEALHMEQDHKLQRKFSEVPGQPSRVLKREELENLISEAIHVQIECLKELLQYEIQITFDILDLKLQKKTLNLKAPIPSPLSITGQPGQDESLKLHKANKGKKAKAKK</sequence>